<proteinExistence type="predicted"/>
<comment type="caution">
    <text evidence="1">The sequence shown here is derived from an EMBL/GenBank/DDBJ whole genome shotgun (WGS) entry which is preliminary data.</text>
</comment>
<reference evidence="1 2" key="1">
    <citation type="submission" date="2021-06" db="EMBL/GenBank/DDBJ databases">
        <title>Caerostris extrusa draft genome.</title>
        <authorList>
            <person name="Kono N."/>
            <person name="Arakawa K."/>
        </authorList>
    </citation>
    <scope>NUCLEOTIDE SEQUENCE [LARGE SCALE GENOMIC DNA]</scope>
</reference>
<dbReference type="Proteomes" id="UP001054945">
    <property type="component" value="Unassembled WGS sequence"/>
</dbReference>
<accession>A0AAV4TUR0</accession>
<sequence>MKWPLLRERKKNAAENSNKCLEEEIGNRIDNCHSQTVATSIEFGGRTGINRTASINVIPPRFEENVFD</sequence>
<evidence type="ECO:0000313" key="1">
    <source>
        <dbReference type="EMBL" id="GIY49864.1"/>
    </source>
</evidence>
<keyword evidence="2" id="KW-1185">Reference proteome</keyword>
<name>A0AAV4TUR0_CAEEX</name>
<dbReference type="AlphaFoldDB" id="A0AAV4TUR0"/>
<gene>
    <name evidence="1" type="ORF">CEXT_544171</name>
</gene>
<organism evidence="1 2">
    <name type="scientific">Caerostris extrusa</name>
    <name type="common">Bark spider</name>
    <name type="synonym">Caerostris bankana</name>
    <dbReference type="NCBI Taxonomy" id="172846"/>
    <lineage>
        <taxon>Eukaryota</taxon>
        <taxon>Metazoa</taxon>
        <taxon>Ecdysozoa</taxon>
        <taxon>Arthropoda</taxon>
        <taxon>Chelicerata</taxon>
        <taxon>Arachnida</taxon>
        <taxon>Araneae</taxon>
        <taxon>Araneomorphae</taxon>
        <taxon>Entelegynae</taxon>
        <taxon>Araneoidea</taxon>
        <taxon>Araneidae</taxon>
        <taxon>Caerostris</taxon>
    </lineage>
</organism>
<evidence type="ECO:0000313" key="2">
    <source>
        <dbReference type="Proteomes" id="UP001054945"/>
    </source>
</evidence>
<protein>
    <submittedName>
        <fullName evidence="1">Uncharacterized protein</fullName>
    </submittedName>
</protein>
<dbReference type="EMBL" id="BPLR01011905">
    <property type="protein sequence ID" value="GIY49864.1"/>
    <property type="molecule type" value="Genomic_DNA"/>
</dbReference>